<organism evidence="1 2">
    <name type="scientific">Chloroflexus aurantiacus (strain ATCC 29366 / DSM 635 / J-10-fl)</name>
    <dbReference type="NCBI Taxonomy" id="324602"/>
    <lineage>
        <taxon>Bacteria</taxon>
        <taxon>Bacillati</taxon>
        <taxon>Chloroflexota</taxon>
        <taxon>Chloroflexia</taxon>
        <taxon>Chloroflexales</taxon>
        <taxon>Chloroflexineae</taxon>
        <taxon>Chloroflexaceae</taxon>
        <taxon>Chloroflexus</taxon>
    </lineage>
</organism>
<reference evidence="2" key="1">
    <citation type="journal article" date="2011" name="BMC Genomics">
        <title>Complete genome sequence of the filamentous anoxygenic phototrophic bacterium Chloroflexus aurantiacus.</title>
        <authorList>
            <person name="Tang K.H."/>
            <person name="Barry K."/>
            <person name="Chertkov O."/>
            <person name="Dalin E."/>
            <person name="Han C.S."/>
            <person name="Hauser L.J."/>
            <person name="Honchak B.M."/>
            <person name="Karbach L.E."/>
            <person name="Land M.L."/>
            <person name="Lapidus A."/>
            <person name="Larimer F.W."/>
            <person name="Mikhailova N."/>
            <person name="Pitluck S."/>
            <person name="Pierson B.K."/>
            <person name="Blankenship R.E."/>
        </authorList>
    </citation>
    <scope>NUCLEOTIDE SEQUENCE [LARGE SCALE GENOMIC DNA]</scope>
    <source>
        <strain evidence="2">ATCC 29366 / DSM 635 / J-10-fl</strain>
    </source>
</reference>
<dbReference type="PATRIC" id="fig|324602.8.peg.4155"/>
<name>A9WB90_CHLAA</name>
<dbReference type="HOGENOM" id="CLU_789148_0_0_0"/>
<keyword evidence="2" id="KW-1185">Reference proteome</keyword>
<dbReference type="EnsemblBacteria" id="ABY36883">
    <property type="protein sequence ID" value="ABY36883"/>
    <property type="gene ID" value="Caur_3705"/>
</dbReference>
<dbReference type="STRING" id="324602.Caur_3705"/>
<dbReference type="InterPro" id="IPR029278">
    <property type="entry name" value="Imm26"/>
</dbReference>
<accession>A9WB90</accession>
<protein>
    <submittedName>
        <fullName evidence="1">Uncharacterized protein</fullName>
    </submittedName>
</protein>
<evidence type="ECO:0000313" key="1">
    <source>
        <dbReference type="EMBL" id="ABY36883.1"/>
    </source>
</evidence>
<evidence type="ECO:0000313" key="2">
    <source>
        <dbReference type="Proteomes" id="UP000002008"/>
    </source>
</evidence>
<gene>
    <name evidence="1" type="ordered locus">Caur_3705</name>
</gene>
<dbReference type="eggNOG" id="ENOG5033FHH">
    <property type="taxonomic scope" value="Bacteria"/>
</dbReference>
<dbReference type="AlphaFoldDB" id="A9WB90"/>
<dbReference type="EMBL" id="CP000909">
    <property type="protein sequence ID" value="ABY36883.1"/>
    <property type="molecule type" value="Genomic_DNA"/>
</dbReference>
<proteinExistence type="predicted"/>
<dbReference type="Pfam" id="PF15428">
    <property type="entry name" value="Imm26"/>
    <property type="match status" value="2"/>
</dbReference>
<dbReference type="RefSeq" id="WP_012259536.1">
    <property type="nucleotide sequence ID" value="NC_010175.1"/>
</dbReference>
<dbReference type="KEGG" id="cau:Caur_3705"/>
<dbReference type="InParanoid" id="A9WB90"/>
<dbReference type="Proteomes" id="UP000002008">
    <property type="component" value="Chromosome"/>
</dbReference>
<sequence>MTEKKTRRKHIRYAEGQWFAVPLKDGGYALGIIVRGSSKTRGGLGYFFGPRYPDVPDEDETWRKQPAEAILIARFGDLGIIRGQWPLIASTRPFRREDWPVPKFHRVDALNPDKGWLVEYHQDMNGFAPPERETYTDTKKIAHLPEDRVCGYVSVEIELTTLISAHEIALFGEPRGRRIKYGEGQWFAVPLPDGGYGLGIIVRGSSKTRGGLGYFFGPRYPDVPDEDETWRKQPADAVLVAWFLDDGISWGQWPLIPSTRPFRREEWPVPAFWRFEPGNLGKGWVVAYRQDDDGSKIPEQQTYVDAKRAGRLPDDRVDSFAGIESRLETIFSDQERSLKKARRKPDAGAEG</sequence>